<evidence type="ECO:0000256" key="3">
    <source>
        <dbReference type="ARBA" id="ARBA00022475"/>
    </source>
</evidence>
<evidence type="ECO:0000313" key="10">
    <source>
        <dbReference type="Proteomes" id="UP000193834"/>
    </source>
</evidence>
<feature type="transmembrane region" description="Helical" evidence="7">
    <location>
        <begin position="185"/>
        <end position="204"/>
    </location>
</feature>
<feature type="transmembrane region" description="Helical" evidence="7">
    <location>
        <begin position="239"/>
        <end position="260"/>
    </location>
</feature>
<dbReference type="EMBL" id="FXAZ01000001">
    <property type="protein sequence ID" value="SMG09257.1"/>
    <property type="molecule type" value="Genomic_DNA"/>
</dbReference>
<reference evidence="9 10" key="1">
    <citation type="submission" date="2017-04" db="EMBL/GenBank/DDBJ databases">
        <authorList>
            <person name="Afonso C.L."/>
            <person name="Miller P.J."/>
            <person name="Scott M.A."/>
            <person name="Spackman E."/>
            <person name="Goraichik I."/>
            <person name="Dimitrov K.M."/>
            <person name="Suarez D.L."/>
            <person name="Swayne D.E."/>
        </authorList>
    </citation>
    <scope>NUCLEOTIDE SEQUENCE [LARGE SCALE GENOMIC DNA]</scope>
    <source>
        <strain evidence="9 10">11</strain>
    </source>
</reference>
<dbReference type="RefSeq" id="WP_085492427.1">
    <property type="nucleotide sequence ID" value="NZ_FXAZ01000001.1"/>
</dbReference>
<gene>
    <name evidence="9" type="ORF">SAMN06295960_0115</name>
</gene>
<name>A0A1X7I4B2_9BACL</name>
<keyword evidence="10" id="KW-1185">Reference proteome</keyword>
<dbReference type="Pfam" id="PF00528">
    <property type="entry name" value="BPD_transp_1"/>
    <property type="match status" value="1"/>
</dbReference>
<comment type="similarity">
    <text evidence="7">Belongs to the binding-protein-dependent transport system permease family.</text>
</comment>
<dbReference type="Gene3D" id="1.10.3720.10">
    <property type="entry name" value="MetI-like"/>
    <property type="match status" value="1"/>
</dbReference>
<feature type="domain" description="ABC transmembrane type-1" evidence="8">
    <location>
        <begin position="93"/>
        <end position="308"/>
    </location>
</feature>
<feature type="transmembrane region" description="Helical" evidence="7">
    <location>
        <begin position="12"/>
        <end position="30"/>
    </location>
</feature>
<keyword evidence="3" id="KW-1003">Cell membrane</keyword>
<protein>
    <submittedName>
        <fullName evidence="9">Peptide/nickel transport system permease protein</fullName>
    </submittedName>
</protein>
<dbReference type="PANTHER" id="PTHR30465">
    <property type="entry name" value="INNER MEMBRANE ABC TRANSPORTER"/>
    <property type="match status" value="1"/>
</dbReference>
<keyword evidence="2 7" id="KW-0813">Transport</keyword>
<dbReference type="CDD" id="cd06261">
    <property type="entry name" value="TM_PBP2"/>
    <property type="match status" value="1"/>
</dbReference>
<dbReference type="Pfam" id="PF19300">
    <property type="entry name" value="BPD_transp_1_N"/>
    <property type="match status" value="1"/>
</dbReference>
<dbReference type="AlphaFoldDB" id="A0A1X7I4B2"/>
<evidence type="ECO:0000256" key="7">
    <source>
        <dbReference type="RuleBase" id="RU363032"/>
    </source>
</evidence>
<dbReference type="InterPro" id="IPR045621">
    <property type="entry name" value="BPD_transp_1_N"/>
</dbReference>
<dbReference type="Proteomes" id="UP000193834">
    <property type="component" value="Unassembled WGS sequence"/>
</dbReference>
<proteinExistence type="inferred from homology"/>
<dbReference type="PROSITE" id="PS50928">
    <property type="entry name" value="ABC_TM1"/>
    <property type="match status" value="1"/>
</dbReference>
<dbReference type="OrthoDB" id="24153at2"/>
<dbReference type="InterPro" id="IPR035906">
    <property type="entry name" value="MetI-like_sf"/>
</dbReference>
<feature type="transmembrane region" description="Helical" evidence="7">
    <location>
        <begin position="129"/>
        <end position="154"/>
    </location>
</feature>
<feature type="transmembrane region" description="Helical" evidence="7">
    <location>
        <begin position="92"/>
        <end position="117"/>
    </location>
</feature>
<keyword evidence="6 7" id="KW-0472">Membrane</keyword>
<evidence type="ECO:0000256" key="2">
    <source>
        <dbReference type="ARBA" id="ARBA00022448"/>
    </source>
</evidence>
<dbReference type="STRING" id="1852522.SAMN06295960_0115"/>
<dbReference type="InterPro" id="IPR000515">
    <property type="entry name" value="MetI-like"/>
</dbReference>
<evidence type="ECO:0000256" key="6">
    <source>
        <dbReference type="ARBA" id="ARBA00023136"/>
    </source>
</evidence>
<evidence type="ECO:0000259" key="8">
    <source>
        <dbReference type="PROSITE" id="PS50928"/>
    </source>
</evidence>
<dbReference type="PANTHER" id="PTHR30465:SF0">
    <property type="entry name" value="OLIGOPEPTIDE TRANSPORT SYSTEM PERMEASE PROTEIN APPB"/>
    <property type="match status" value="1"/>
</dbReference>
<evidence type="ECO:0000313" key="9">
    <source>
        <dbReference type="EMBL" id="SMG09257.1"/>
    </source>
</evidence>
<evidence type="ECO:0000256" key="1">
    <source>
        <dbReference type="ARBA" id="ARBA00004651"/>
    </source>
</evidence>
<organism evidence="9 10">
    <name type="scientific">Paenibacillus aquistagni</name>
    <dbReference type="NCBI Taxonomy" id="1852522"/>
    <lineage>
        <taxon>Bacteria</taxon>
        <taxon>Bacillati</taxon>
        <taxon>Bacillota</taxon>
        <taxon>Bacilli</taxon>
        <taxon>Bacillales</taxon>
        <taxon>Paenibacillaceae</taxon>
        <taxon>Paenibacillus</taxon>
    </lineage>
</organism>
<keyword evidence="4 7" id="KW-0812">Transmembrane</keyword>
<feature type="transmembrane region" description="Helical" evidence="7">
    <location>
        <begin position="283"/>
        <end position="311"/>
    </location>
</feature>
<accession>A0A1X7I4B2</accession>
<dbReference type="GO" id="GO:0055085">
    <property type="term" value="P:transmembrane transport"/>
    <property type="evidence" value="ECO:0007669"/>
    <property type="project" value="InterPro"/>
</dbReference>
<keyword evidence="5 7" id="KW-1133">Transmembrane helix</keyword>
<dbReference type="GO" id="GO:0005886">
    <property type="term" value="C:plasma membrane"/>
    <property type="evidence" value="ECO:0007669"/>
    <property type="project" value="UniProtKB-SubCell"/>
</dbReference>
<dbReference type="SUPFAM" id="SSF161098">
    <property type="entry name" value="MetI-like"/>
    <property type="match status" value="1"/>
</dbReference>
<evidence type="ECO:0000256" key="4">
    <source>
        <dbReference type="ARBA" id="ARBA00022692"/>
    </source>
</evidence>
<sequence>MKQFLIRRILQMIPTLIGVSIILFSVFSMVPGNFIDSNQTISAERAAELKHIHGLDKPATERYFIWASNALKGDFGYSFQHKVDVTTVIDRYIWNSVLIAAFSMIFTWIIAIFIGVFSAVKKYSLYDGIITFIVFGLMSLPSFFLGLLAIKFIAVDMGWAPVGGMYTTGSSATGFAKVFDLLEHMILPVTVLTALGVGGLTRYFRTSMLDIINQDYIRTARAKGVKESTVIFKHALRNALIPAITLLGFELPALFSGAMITEKIFNWPGIGRVYLDALNYRDYFLLMGYLMFLSFLTVLGNLLADTLYGLVDPRVRLK</sequence>
<comment type="subcellular location">
    <subcellularLocation>
        <location evidence="1 7">Cell membrane</location>
        <topology evidence="1 7">Multi-pass membrane protein</topology>
    </subcellularLocation>
</comment>
<evidence type="ECO:0000256" key="5">
    <source>
        <dbReference type="ARBA" id="ARBA00022989"/>
    </source>
</evidence>